<reference evidence="2" key="1">
    <citation type="submission" date="2021-02" db="EMBL/GenBank/DDBJ databases">
        <authorList>
            <person name="Dougan E. K."/>
            <person name="Rhodes N."/>
            <person name="Thang M."/>
            <person name="Chan C."/>
        </authorList>
    </citation>
    <scope>NUCLEOTIDE SEQUENCE</scope>
</reference>
<dbReference type="EMBL" id="CAJNNV010011826">
    <property type="protein sequence ID" value="CAE8600101.1"/>
    <property type="molecule type" value="Genomic_DNA"/>
</dbReference>
<proteinExistence type="predicted"/>
<sequence>MLHAVLTTGAIRRCSTHEFSSTPPLGVTVAPRSLRFLETSSWHTHNNHNNNKKKKNNNNSLFSCCLWSWRLATLVIVRRTAGQRLRWATRQRRCMRLGLCARQAEVDQKEEEGSSPPQVRRSSIGDSTFEEQVIPALRWFKDLFGHLNVGPSFCLPDDDAVPESIRGFKLGPTVCRIRSQSTSVKTRPQQRLVLAQRRLVLEELGFVWDRHDFVFTHQLLPALKTYKEQHGHLAIPASFAMPDSPDVPDLLRGLKLGQMVMRIRSARFLVKDNPERLEVLDELGFVWNSEEFIFEGRVLAALDWYRCEFGNLLVPSDYRIPNRKNIPRLLREFELGHVVSRIRSGKAYVNGRPDRRKALDELGFIWEVQDFIFEKQILPSIRWFLIEFGYSDVPESLVVPNSSELPQLLRGLKLGQICKDIRLKQAWLKGYPDRRKALLALSASRDTEQVKDLYACAWDSETIVFNEKILPALKWYKREFGHLLIPPAYVLPESKRVMRTLRGFNLGGAVLRIGRHNAYVAGFPDREKLLQELGFIWDSQDLRFTQQLLPALQMFKDWYGHLNVPFRFVIQDSPDMPALLKEFKLGKVVNQVRSSKYLVKNEAHRLQILDQLGFVWDSEEFNFQEFIIPALEWYRHEFGDLLVPLKYELPESDPLPKLLWGFKFGAAVNKIRSRQEYVKGRPDRQKVLDELGLICEAIPDLEKSMNELGLVGNPQDFIFTQQLLPALRIFRDRHGHSNVPVSFVIQYSTDTPVLLRGFQLGRVVSQIRSSKYLVKNETGRLHALDELGFVWDSEKFKFQELIIPALEWYRREFGNLSVPLKYELPESDPLPKLLWGFKLGAAVNKIRSRQGYVKGRPDRQRVLDELGLICEASPDRKKSMKELGHVGKPQDIIFTQQLLPALQMFRDWHGHLNVPVRFIMPESQDIPTLLQGFPLGLVTNQIRSYKYLVKNEADRLHALEKLGFVWNSLDFTFHEKIVVSLEWYKRTFGNLLVPLNYELPEVGPTPKLLWGFKLGAAVNKIRSRQDYVKGRPDRQKVLEELGFAWERK</sequence>
<dbReference type="AlphaFoldDB" id="A0A813EHN7"/>
<keyword evidence="3" id="KW-1185">Reference proteome</keyword>
<dbReference type="OMA" id="LTWHASE"/>
<comment type="caution">
    <text evidence="2">The sequence shown here is derived from an EMBL/GenBank/DDBJ whole genome shotgun (WGS) entry which is preliminary data.</text>
</comment>
<dbReference type="OrthoDB" id="58760at2759"/>
<dbReference type="PANTHER" id="PTHR37066:SF1">
    <property type="entry name" value="LNS2_PITP DOMAIN-CONTAINING PROTEIN"/>
    <property type="match status" value="1"/>
</dbReference>
<evidence type="ECO:0000259" key="1">
    <source>
        <dbReference type="Pfam" id="PF03457"/>
    </source>
</evidence>
<dbReference type="PANTHER" id="PTHR37066">
    <property type="entry name" value="HELICASE-ASSOCIATED"/>
    <property type="match status" value="1"/>
</dbReference>
<dbReference type="Pfam" id="PF03457">
    <property type="entry name" value="HA"/>
    <property type="match status" value="1"/>
</dbReference>
<feature type="non-terminal residue" evidence="2">
    <location>
        <position position="1048"/>
    </location>
</feature>
<accession>A0A813EHN7</accession>
<protein>
    <recommendedName>
        <fullName evidence="1">Helicase-associated domain-containing protein</fullName>
    </recommendedName>
</protein>
<organism evidence="2 3">
    <name type="scientific">Polarella glacialis</name>
    <name type="common">Dinoflagellate</name>
    <dbReference type="NCBI Taxonomy" id="89957"/>
    <lineage>
        <taxon>Eukaryota</taxon>
        <taxon>Sar</taxon>
        <taxon>Alveolata</taxon>
        <taxon>Dinophyceae</taxon>
        <taxon>Suessiales</taxon>
        <taxon>Suessiaceae</taxon>
        <taxon>Polarella</taxon>
    </lineage>
</organism>
<evidence type="ECO:0000313" key="2">
    <source>
        <dbReference type="EMBL" id="CAE8600101.1"/>
    </source>
</evidence>
<feature type="domain" description="Helicase-associated" evidence="1">
    <location>
        <begin position="220"/>
        <end position="285"/>
    </location>
</feature>
<evidence type="ECO:0000313" key="3">
    <source>
        <dbReference type="Proteomes" id="UP000654075"/>
    </source>
</evidence>
<dbReference type="Proteomes" id="UP000654075">
    <property type="component" value="Unassembled WGS sequence"/>
</dbReference>
<gene>
    <name evidence="2" type="ORF">PGLA1383_LOCUS18436</name>
</gene>
<name>A0A813EHN7_POLGL</name>
<dbReference type="InterPro" id="IPR005114">
    <property type="entry name" value="Helicase_assoc"/>
</dbReference>